<sequence>MDDDPPSSEQECSEPNQEFPLPVITNVFSLAVNPTGPNGIPETTADSAWLVEEGTNTNPGMLPDGVCAPRVRKKMSDRKYEIRPRVNSQVSPAVAAIQIVLPITIDPASLILMPAGFDQPQTSTDLLSQEPRALDAAQPSGYQSSFGVTHSPSTKSALLYVQQPGEQPSYVPSVPVIATACSSHVPSATISRPPQHSQYSTEVIEEAMALTSGYSDVFMDHPSLTESATDLH</sequence>
<reference evidence="1" key="2">
    <citation type="submission" date="2021-09" db="EMBL/GenBank/DDBJ databases">
        <authorList>
            <person name="Jia N."/>
            <person name="Wang J."/>
            <person name="Shi W."/>
            <person name="Du L."/>
            <person name="Sun Y."/>
            <person name="Zhan W."/>
            <person name="Jiang J."/>
            <person name="Wang Q."/>
            <person name="Zhang B."/>
            <person name="Ji P."/>
            <person name="Sakyi L.B."/>
            <person name="Cui X."/>
            <person name="Yuan T."/>
            <person name="Jiang B."/>
            <person name="Yang W."/>
            <person name="Lam T.T.-Y."/>
            <person name="Chang Q."/>
            <person name="Ding S."/>
            <person name="Wang X."/>
            <person name="Zhu J."/>
            <person name="Ruan X."/>
            <person name="Zhao L."/>
            <person name="Wei J."/>
            <person name="Que T."/>
            <person name="Du C."/>
            <person name="Cheng J."/>
            <person name="Dai P."/>
            <person name="Han X."/>
            <person name="Huang E."/>
            <person name="Gao Y."/>
            <person name="Liu J."/>
            <person name="Shao H."/>
            <person name="Ye R."/>
            <person name="Li L."/>
            <person name="Wei W."/>
            <person name="Wang X."/>
            <person name="Wang C."/>
            <person name="Huo Q."/>
            <person name="Li W."/>
            <person name="Guo W."/>
            <person name="Chen H."/>
            <person name="Chen S."/>
            <person name="Zhou L."/>
            <person name="Zhou L."/>
            <person name="Ni X."/>
            <person name="Tian J."/>
            <person name="Zhou Y."/>
            <person name="Sheng Y."/>
            <person name="Liu T."/>
            <person name="Pan Y."/>
            <person name="Xia L."/>
            <person name="Li J."/>
            <person name="Zhao F."/>
            <person name="Cao W."/>
        </authorList>
    </citation>
    <scope>NUCLEOTIDE SEQUENCE</scope>
    <source>
        <strain evidence="1">Rmic-2018</strain>
        <tissue evidence="1">Larvae</tissue>
    </source>
</reference>
<reference evidence="1" key="1">
    <citation type="journal article" date="2020" name="Cell">
        <title>Large-Scale Comparative Analyses of Tick Genomes Elucidate Their Genetic Diversity and Vector Capacities.</title>
        <authorList>
            <consortium name="Tick Genome and Microbiome Consortium (TIGMIC)"/>
            <person name="Jia N."/>
            <person name="Wang J."/>
            <person name="Shi W."/>
            <person name="Du L."/>
            <person name="Sun Y."/>
            <person name="Zhan W."/>
            <person name="Jiang J.F."/>
            <person name="Wang Q."/>
            <person name="Zhang B."/>
            <person name="Ji P."/>
            <person name="Bell-Sakyi L."/>
            <person name="Cui X.M."/>
            <person name="Yuan T.T."/>
            <person name="Jiang B.G."/>
            <person name="Yang W.F."/>
            <person name="Lam T.T."/>
            <person name="Chang Q.C."/>
            <person name="Ding S.J."/>
            <person name="Wang X.J."/>
            <person name="Zhu J.G."/>
            <person name="Ruan X.D."/>
            <person name="Zhao L."/>
            <person name="Wei J.T."/>
            <person name="Ye R.Z."/>
            <person name="Que T.C."/>
            <person name="Du C.H."/>
            <person name="Zhou Y.H."/>
            <person name="Cheng J.X."/>
            <person name="Dai P.F."/>
            <person name="Guo W.B."/>
            <person name="Han X.H."/>
            <person name="Huang E.J."/>
            <person name="Li L.F."/>
            <person name="Wei W."/>
            <person name="Gao Y.C."/>
            <person name="Liu J.Z."/>
            <person name="Shao H.Z."/>
            <person name="Wang X."/>
            <person name="Wang C.C."/>
            <person name="Yang T.C."/>
            <person name="Huo Q.B."/>
            <person name="Li W."/>
            <person name="Chen H.Y."/>
            <person name="Chen S.E."/>
            <person name="Zhou L.G."/>
            <person name="Ni X.B."/>
            <person name="Tian J.H."/>
            <person name="Sheng Y."/>
            <person name="Liu T."/>
            <person name="Pan Y.S."/>
            <person name="Xia L.Y."/>
            <person name="Li J."/>
            <person name="Zhao F."/>
            <person name="Cao W.C."/>
        </authorList>
    </citation>
    <scope>NUCLEOTIDE SEQUENCE</scope>
    <source>
        <strain evidence="1">Rmic-2018</strain>
    </source>
</reference>
<name>A0A9J6D1U1_RHIMP</name>
<comment type="caution">
    <text evidence="1">The sequence shown here is derived from an EMBL/GenBank/DDBJ whole genome shotgun (WGS) entry which is preliminary data.</text>
</comment>
<dbReference type="AlphaFoldDB" id="A0A9J6D1U1"/>
<organism evidence="1 2">
    <name type="scientific">Rhipicephalus microplus</name>
    <name type="common">Cattle tick</name>
    <name type="synonym">Boophilus microplus</name>
    <dbReference type="NCBI Taxonomy" id="6941"/>
    <lineage>
        <taxon>Eukaryota</taxon>
        <taxon>Metazoa</taxon>
        <taxon>Ecdysozoa</taxon>
        <taxon>Arthropoda</taxon>
        <taxon>Chelicerata</taxon>
        <taxon>Arachnida</taxon>
        <taxon>Acari</taxon>
        <taxon>Parasitiformes</taxon>
        <taxon>Ixodida</taxon>
        <taxon>Ixodoidea</taxon>
        <taxon>Ixodidae</taxon>
        <taxon>Rhipicephalinae</taxon>
        <taxon>Rhipicephalus</taxon>
        <taxon>Boophilus</taxon>
    </lineage>
</organism>
<keyword evidence="2" id="KW-1185">Reference proteome</keyword>
<evidence type="ECO:0000313" key="1">
    <source>
        <dbReference type="EMBL" id="KAH7984876.1"/>
    </source>
</evidence>
<evidence type="ECO:0000313" key="2">
    <source>
        <dbReference type="Proteomes" id="UP000821866"/>
    </source>
</evidence>
<gene>
    <name evidence="1" type="ORF">HPB51_026905</name>
</gene>
<dbReference type="Proteomes" id="UP000821866">
    <property type="component" value="Unassembled WGS sequence"/>
</dbReference>
<protein>
    <submittedName>
        <fullName evidence="1">Uncharacterized protein</fullName>
    </submittedName>
</protein>
<proteinExistence type="predicted"/>
<dbReference type="EMBL" id="JABSTU010002144">
    <property type="protein sequence ID" value="KAH7984876.1"/>
    <property type="molecule type" value="Genomic_DNA"/>
</dbReference>
<accession>A0A9J6D1U1</accession>